<sequence length="170" mass="18494">MQALAGTFHRSNPRKQQLPCHSPADDHGMVSLVSVAVSAHFSSSEPSSPADASDPKIRRVLTGSGAVPYLYLVSINTHIHRRAGWIDVQTRLHTYNLVPFVPRARWRCRPRSVIPSKLQYPVGGLCFRACGLLLARHILIRSPTSTHTLSVGSGSPPGFTVINAVQQISA</sequence>
<reference evidence="1" key="1">
    <citation type="journal article" date="2021" name="New Phytol.">
        <title>Evolutionary innovations through gain and loss of genes in the ectomycorrhizal Boletales.</title>
        <authorList>
            <person name="Wu G."/>
            <person name="Miyauchi S."/>
            <person name="Morin E."/>
            <person name="Kuo A."/>
            <person name="Drula E."/>
            <person name="Varga T."/>
            <person name="Kohler A."/>
            <person name="Feng B."/>
            <person name="Cao Y."/>
            <person name="Lipzen A."/>
            <person name="Daum C."/>
            <person name="Hundley H."/>
            <person name="Pangilinan J."/>
            <person name="Johnson J."/>
            <person name="Barry K."/>
            <person name="LaButti K."/>
            <person name="Ng V."/>
            <person name="Ahrendt S."/>
            <person name="Min B."/>
            <person name="Choi I.G."/>
            <person name="Park H."/>
            <person name="Plett J.M."/>
            <person name="Magnuson J."/>
            <person name="Spatafora J.W."/>
            <person name="Nagy L.G."/>
            <person name="Henrissat B."/>
            <person name="Grigoriev I.V."/>
            <person name="Yang Z.L."/>
            <person name="Xu J."/>
            <person name="Martin F.M."/>
        </authorList>
    </citation>
    <scope>NUCLEOTIDE SEQUENCE</scope>
    <source>
        <strain evidence="1">KUC20120723A-06</strain>
    </source>
</reference>
<organism evidence="1 2">
    <name type="scientific">Leucogyrophana mollusca</name>
    <dbReference type="NCBI Taxonomy" id="85980"/>
    <lineage>
        <taxon>Eukaryota</taxon>
        <taxon>Fungi</taxon>
        <taxon>Dikarya</taxon>
        <taxon>Basidiomycota</taxon>
        <taxon>Agaricomycotina</taxon>
        <taxon>Agaricomycetes</taxon>
        <taxon>Agaricomycetidae</taxon>
        <taxon>Boletales</taxon>
        <taxon>Boletales incertae sedis</taxon>
        <taxon>Leucogyrophana</taxon>
    </lineage>
</organism>
<dbReference type="EMBL" id="MU266596">
    <property type="protein sequence ID" value="KAH7920217.1"/>
    <property type="molecule type" value="Genomic_DNA"/>
</dbReference>
<evidence type="ECO:0000313" key="2">
    <source>
        <dbReference type="Proteomes" id="UP000790709"/>
    </source>
</evidence>
<dbReference type="Proteomes" id="UP000790709">
    <property type="component" value="Unassembled WGS sequence"/>
</dbReference>
<protein>
    <submittedName>
        <fullName evidence="1">Uncharacterized protein</fullName>
    </submittedName>
</protein>
<name>A0ACB8B496_9AGAM</name>
<keyword evidence="2" id="KW-1185">Reference proteome</keyword>
<comment type="caution">
    <text evidence="1">The sequence shown here is derived from an EMBL/GenBank/DDBJ whole genome shotgun (WGS) entry which is preliminary data.</text>
</comment>
<proteinExistence type="predicted"/>
<gene>
    <name evidence="1" type="ORF">BV22DRAFT_818288</name>
</gene>
<evidence type="ECO:0000313" key="1">
    <source>
        <dbReference type="EMBL" id="KAH7920217.1"/>
    </source>
</evidence>
<accession>A0ACB8B496</accession>